<reference evidence="5 6" key="1">
    <citation type="submission" date="2019-08" db="EMBL/GenBank/DDBJ databases">
        <title>Bacillus genomes from the desert of Cuatro Cienegas, Coahuila.</title>
        <authorList>
            <person name="Olmedo-Alvarez G."/>
        </authorList>
    </citation>
    <scope>NUCLEOTIDE SEQUENCE [LARGE SCALE GENOMIC DNA]</scope>
    <source>
        <strain evidence="5 6">CH451a_14T</strain>
    </source>
</reference>
<dbReference type="InterPro" id="IPR044068">
    <property type="entry name" value="CB"/>
</dbReference>
<dbReference type="GO" id="GO:0006310">
    <property type="term" value="P:DNA recombination"/>
    <property type="evidence" value="ECO:0007669"/>
    <property type="project" value="UniProtKB-KW"/>
</dbReference>
<dbReference type="InterPro" id="IPR013762">
    <property type="entry name" value="Integrase-like_cat_sf"/>
</dbReference>
<dbReference type="Pfam" id="PF02899">
    <property type="entry name" value="Phage_int_SAM_1"/>
    <property type="match status" value="1"/>
</dbReference>
<evidence type="ECO:0000313" key="5">
    <source>
        <dbReference type="EMBL" id="TYS76599.1"/>
    </source>
</evidence>
<dbReference type="PROSITE" id="PS51900">
    <property type="entry name" value="CB"/>
    <property type="match status" value="1"/>
</dbReference>
<organism evidence="5 6">
    <name type="scientific">Rossellomorea aquimaris</name>
    <dbReference type="NCBI Taxonomy" id="189382"/>
    <lineage>
        <taxon>Bacteria</taxon>
        <taxon>Bacillati</taxon>
        <taxon>Bacillota</taxon>
        <taxon>Bacilli</taxon>
        <taxon>Bacillales</taxon>
        <taxon>Bacillaceae</taxon>
        <taxon>Rossellomorea</taxon>
    </lineage>
</organism>
<dbReference type="Gene3D" id="1.10.150.130">
    <property type="match status" value="1"/>
</dbReference>
<feature type="domain" description="Core-binding (CB)" evidence="4">
    <location>
        <begin position="4"/>
        <end position="88"/>
    </location>
</feature>
<dbReference type="SUPFAM" id="SSF56349">
    <property type="entry name" value="DNA breaking-rejoining enzymes"/>
    <property type="match status" value="1"/>
</dbReference>
<dbReference type="RefSeq" id="WP_148992299.1">
    <property type="nucleotide sequence ID" value="NZ_VTEW01000012.1"/>
</dbReference>
<evidence type="ECO:0000313" key="6">
    <source>
        <dbReference type="Proteomes" id="UP000325054"/>
    </source>
</evidence>
<dbReference type="Proteomes" id="UP000325054">
    <property type="component" value="Unassembled WGS sequence"/>
</dbReference>
<protein>
    <recommendedName>
        <fullName evidence="4">Core-binding (CB) domain-containing protein</fullName>
    </recommendedName>
</protein>
<keyword evidence="1 3" id="KW-0238">DNA-binding</keyword>
<sequence>MQERLIQKKYKEWLMWGQTLSQNSLYNYVAYNRHFFGFFEVQYPGEEFKELHESYVVHYVAFMKDNGERATTINSRITGLKKFNDFLIEKGYQNKMVVRVGHRVTKTMKPIESEDVIDINEKTDSFFSVLKKHGTNRDIAIALLIYKHKLTAKQIVTLRLEEVLTDAIEFFVKGSGYERFIFDEETKRAINSYKVERVKSLFENSDNFFVTSKSGKMNEKSIYYLFRKYSKLLPFKASVTPKDLLDSVQEEVILSEDTHAGSIEEPSYAEYKLDNQVKIIIQVLPNKFEIEGTAQVKVDVMYHQYSVSSIIIIGNSKRVLEEVEKNKGFVPFGWIITNVLDERVIKDCIVERFYRDNQPSEFLKRVSNYSYNTSF</sequence>
<dbReference type="OrthoDB" id="184666at2"/>
<dbReference type="EMBL" id="VTEW01000012">
    <property type="protein sequence ID" value="TYS76599.1"/>
    <property type="molecule type" value="Genomic_DNA"/>
</dbReference>
<dbReference type="AlphaFoldDB" id="A0A5D4TNS0"/>
<comment type="caution">
    <text evidence="5">The sequence shown here is derived from an EMBL/GenBank/DDBJ whole genome shotgun (WGS) entry which is preliminary data.</text>
</comment>
<dbReference type="InterPro" id="IPR010998">
    <property type="entry name" value="Integrase_recombinase_N"/>
</dbReference>
<proteinExistence type="predicted"/>
<gene>
    <name evidence="5" type="ORF">FZC80_14950</name>
</gene>
<keyword evidence="2" id="KW-0233">DNA recombination</keyword>
<dbReference type="GO" id="GO:0003677">
    <property type="term" value="F:DNA binding"/>
    <property type="evidence" value="ECO:0007669"/>
    <property type="project" value="UniProtKB-UniRule"/>
</dbReference>
<evidence type="ECO:0000256" key="2">
    <source>
        <dbReference type="ARBA" id="ARBA00023172"/>
    </source>
</evidence>
<evidence type="ECO:0000256" key="3">
    <source>
        <dbReference type="PROSITE-ProRule" id="PRU01248"/>
    </source>
</evidence>
<dbReference type="InterPro" id="IPR004107">
    <property type="entry name" value="Integrase_SAM-like_N"/>
</dbReference>
<evidence type="ECO:0000259" key="4">
    <source>
        <dbReference type="PROSITE" id="PS51900"/>
    </source>
</evidence>
<dbReference type="InterPro" id="IPR011010">
    <property type="entry name" value="DNA_brk_join_enz"/>
</dbReference>
<name>A0A5D4TNS0_9BACI</name>
<accession>A0A5D4TNS0</accession>
<evidence type="ECO:0000256" key="1">
    <source>
        <dbReference type="ARBA" id="ARBA00023125"/>
    </source>
</evidence>
<dbReference type="GO" id="GO:0015074">
    <property type="term" value="P:DNA integration"/>
    <property type="evidence" value="ECO:0007669"/>
    <property type="project" value="InterPro"/>
</dbReference>
<dbReference type="Gene3D" id="1.10.443.10">
    <property type="entry name" value="Intergrase catalytic core"/>
    <property type="match status" value="1"/>
</dbReference>